<feature type="domain" description="Disease resistance R13L4/SHOC-2-like LRR" evidence="4">
    <location>
        <begin position="277"/>
        <end position="632"/>
    </location>
</feature>
<dbReference type="InterPro" id="IPR032675">
    <property type="entry name" value="LRR_dom_sf"/>
</dbReference>
<evidence type="ECO:0000259" key="3">
    <source>
        <dbReference type="Pfam" id="PF23559"/>
    </source>
</evidence>
<dbReference type="OrthoDB" id="683515at2759"/>
<dbReference type="EMBL" id="CM003532">
    <property type="protein sequence ID" value="RCV29101.1"/>
    <property type="molecule type" value="Genomic_DNA"/>
</dbReference>
<dbReference type="InterPro" id="IPR027417">
    <property type="entry name" value="P-loop_NTPase"/>
</dbReference>
<gene>
    <name evidence="5" type="ORF">SETIT_5G456400v2</name>
</gene>
<dbReference type="InterPro" id="IPR036388">
    <property type="entry name" value="WH-like_DNA-bd_sf"/>
</dbReference>
<dbReference type="GO" id="GO:0043531">
    <property type="term" value="F:ADP binding"/>
    <property type="evidence" value="ECO:0007669"/>
    <property type="project" value="InterPro"/>
</dbReference>
<evidence type="ECO:0000259" key="4">
    <source>
        <dbReference type="Pfam" id="PF23598"/>
    </source>
</evidence>
<dbReference type="Pfam" id="PF23559">
    <property type="entry name" value="WHD_DRP"/>
    <property type="match status" value="1"/>
</dbReference>
<evidence type="ECO:0000313" key="5">
    <source>
        <dbReference type="EMBL" id="RCV29101.1"/>
    </source>
</evidence>
<dbReference type="PANTHER" id="PTHR23155">
    <property type="entry name" value="DISEASE RESISTANCE PROTEIN RP"/>
    <property type="match status" value="1"/>
</dbReference>
<keyword evidence="1" id="KW-0677">Repeat</keyword>
<dbReference type="InterPro" id="IPR055414">
    <property type="entry name" value="LRR_R13L4/SHOC2-like"/>
</dbReference>
<dbReference type="Gene3D" id="1.10.10.10">
    <property type="entry name" value="Winged helix-like DNA-binding domain superfamily/Winged helix DNA-binding domain"/>
    <property type="match status" value="1"/>
</dbReference>
<organism evidence="5">
    <name type="scientific">Setaria italica</name>
    <name type="common">Foxtail millet</name>
    <name type="synonym">Panicum italicum</name>
    <dbReference type="NCBI Taxonomy" id="4555"/>
    <lineage>
        <taxon>Eukaryota</taxon>
        <taxon>Viridiplantae</taxon>
        <taxon>Streptophyta</taxon>
        <taxon>Embryophyta</taxon>
        <taxon>Tracheophyta</taxon>
        <taxon>Spermatophyta</taxon>
        <taxon>Magnoliopsida</taxon>
        <taxon>Liliopsida</taxon>
        <taxon>Poales</taxon>
        <taxon>Poaceae</taxon>
        <taxon>PACMAD clade</taxon>
        <taxon>Panicoideae</taxon>
        <taxon>Panicodae</taxon>
        <taxon>Paniceae</taxon>
        <taxon>Cenchrinae</taxon>
        <taxon>Setaria</taxon>
    </lineage>
</organism>
<dbReference type="Pfam" id="PF23598">
    <property type="entry name" value="LRR_14"/>
    <property type="match status" value="1"/>
</dbReference>
<dbReference type="PANTHER" id="PTHR23155:SF1228">
    <property type="entry name" value="NB-ARC DOMAIN CONTAINING PROTEIN, EXPRESSED"/>
    <property type="match status" value="1"/>
</dbReference>
<dbReference type="AlphaFoldDB" id="A0A368RG18"/>
<protein>
    <submittedName>
        <fullName evidence="5">Uncharacterized protein</fullName>
    </submittedName>
</protein>
<dbReference type="SUPFAM" id="SSF52540">
    <property type="entry name" value="P-loop containing nucleoside triphosphate hydrolases"/>
    <property type="match status" value="1"/>
</dbReference>
<accession>A0A368RG18</accession>
<reference evidence="5" key="2">
    <citation type="submission" date="2015-07" db="EMBL/GenBank/DDBJ databases">
        <authorList>
            <person name="Noorani M."/>
        </authorList>
    </citation>
    <scope>NUCLEOTIDE SEQUENCE</scope>
    <source>
        <strain evidence="5">Yugu1</strain>
    </source>
</reference>
<evidence type="ECO:0000256" key="2">
    <source>
        <dbReference type="ARBA" id="ARBA00022821"/>
    </source>
</evidence>
<keyword evidence="2" id="KW-0611">Plant defense</keyword>
<dbReference type="InterPro" id="IPR042197">
    <property type="entry name" value="Apaf_helical"/>
</dbReference>
<dbReference type="InterPro" id="IPR058922">
    <property type="entry name" value="WHD_DRP"/>
</dbReference>
<reference evidence="5" key="1">
    <citation type="journal article" date="2012" name="Nat. Biotechnol.">
        <title>Reference genome sequence of the model plant Setaria.</title>
        <authorList>
            <person name="Bennetzen J.L."/>
            <person name="Schmutz J."/>
            <person name="Wang H."/>
            <person name="Percifield R."/>
            <person name="Hawkins J."/>
            <person name="Pontaroli A.C."/>
            <person name="Estep M."/>
            <person name="Feng L."/>
            <person name="Vaughn J.N."/>
            <person name="Grimwood J."/>
            <person name="Jenkins J."/>
            <person name="Barry K."/>
            <person name="Lindquist E."/>
            <person name="Hellsten U."/>
            <person name="Deshpande S."/>
            <person name="Wang X."/>
            <person name="Wu X."/>
            <person name="Mitros T."/>
            <person name="Triplett J."/>
            <person name="Yang X."/>
            <person name="Ye C.Y."/>
            <person name="Mauro-Herrera M."/>
            <person name="Wang L."/>
            <person name="Li P."/>
            <person name="Sharma M."/>
            <person name="Sharma R."/>
            <person name="Ronald P.C."/>
            <person name="Panaud O."/>
            <person name="Kellogg E.A."/>
            <person name="Brutnell T.P."/>
            <person name="Doust A.N."/>
            <person name="Tuskan G.A."/>
            <person name="Rokhsar D."/>
            <person name="Devos K.M."/>
        </authorList>
    </citation>
    <scope>NUCLEOTIDE SEQUENCE [LARGE SCALE GENOMIC DNA]</scope>
    <source>
        <strain evidence="5">Yugu1</strain>
    </source>
</reference>
<dbReference type="Gene3D" id="3.80.10.10">
    <property type="entry name" value="Ribonuclease Inhibitor"/>
    <property type="match status" value="1"/>
</dbReference>
<dbReference type="FunFam" id="1.10.10.10:FF:000322">
    <property type="entry name" value="Probable disease resistance protein At1g63360"/>
    <property type="match status" value="1"/>
</dbReference>
<dbReference type="SUPFAM" id="SSF52058">
    <property type="entry name" value="L domain-like"/>
    <property type="match status" value="1"/>
</dbReference>
<evidence type="ECO:0000256" key="1">
    <source>
        <dbReference type="ARBA" id="ARBA00022737"/>
    </source>
</evidence>
<proteinExistence type="predicted"/>
<feature type="domain" description="Disease resistance protein winged helix" evidence="3">
    <location>
        <begin position="158"/>
        <end position="228"/>
    </location>
</feature>
<dbReference type="GO" id="GO:0042742">
    <property type="term" value="P:defense response to bacterium"/>
    <property type="evidence" value="ECO:0007669"/>
    <property type="project" value="UniProtKB-ARBA"/>
</dbReference>
<dbReference type="GO" id="GO:0009626">
    <property type="term" value="P:plant-type hypersensitive response"/>
    <property type="evidence" value="ECO:0007669"/>
    <property type="project" value="UniProtKB-ARBA"/>
</dbReference>
<sequence>MTCGKYQHGIILASVLPENTFDSINITTTRNELVANACCSRYHPGHFVHKVASLKDLDSRTLFFGRIFGSEDNLPHVLEEVSMKILKKCAGLPLAIVCISSFLAATSPDAKKWEKAYNSLGSEIESNDGLRRLRQALKVGYDDLPQHLKVCRLYLSAFPENCKIERDRLTCRWIAEGFVDEKPGKTVQEVAEDYFSELIEQSMIQAVDVDCFGETHACRIHDMIFELISMESFEENFVTLIGNRRGTSTQRPYVRRLSLNCGNATDGLDCSSLNMPHARSLAVNGNIDNLDSVPLCRFLRMLDFECCHGVNSRHLKDIGQLFLLKYLSFKSTWISELPAQIGELKCLETLDLTQTYVRELPVEVTRLQRLVYLLAGGAELPKGIGNMRSLQLLCIRVAGKRSREAVEELLWLTNLRKLEMSYVGVHPRGRKSKGGSLDTLLKIISKLGKCKLRFLHLNLLGYSIGLYLQIQFLLTSAPDHLQSLRIRGDHGFQSVPVWIRSLNHLTDLELTVRMVGAQDLKIFAGLPRLVRFRLTIKEPSTEGIIIPGSSLPCLKELFISCRIMPVSFSQGVMPKLENFELQFRAYQEDLKFIRHTIDHLQSIKEFQFTIAVHRGLSDRQVEHLKESFKSAVFV</sequence>
<dbReference type="InterPro" id="IPR044974">
    <property type="entry name" value="Disease_R_plants"/>
</dbReference>
<name>A0A368RG18_SETIT</name>
<dbReference type="GO" id="GO:0002758">
    <property type="term" value="P:innate immune response-activating signaling pathway"/>
    <property type="evidence" value="ECO:0007669"/>
    <property type="project" value="UniProtKB-ARBA"/>
</dbReference>
<dbReference type="Gene3D" id="1.10.8.430">
    <property type="entry name" value="Helical domain of apoptotic protease-activating factors"/>
    <property type="match status" value="1"/>
</dbReference>